<feature type="transmembrane region" description="Helical" evidence="1">
    <location>
        <begin position="21"/>
        <end position="41"/>
    </location>
</feature>
<keyword evidence="1" id="KW-0472">Membrane</keyword>
<evidence type="ECO:0000313" key="2">
    <source>
        <dbReference type="EMBL" id="ARE86903.1"/>
    </source>
</evidence>
<gene>
    <name evidence="2" type="ORF">CLFO_12870</name>
</gene>
<organism evidence="2 3">
    <name type="scientific">Clostridium formicaceticum</name>
    <dbReference type="NCBI Taxonomy" id="1497"/>
    <lineage>
        <taxon>Bacteria</taxon>
        <taxon>Bacillati</taxon>
        <taxon>Bacillota</taxon>
        <taxon>Clostridia</taxon>
        <taxon>Eubacteriales</taxon>
        <taxon>Clostridiaceae</taxon>
        <taxon>Clostridium</taxon>
    </lineage>
</organism>
<evidence type="ECO:0000313" key="3">
    <source>
        <dbReference type="Proteomes" id="UP000192478"/>
    </source>
</evidence>
<dbReference type="Proteomes" id="UP000192478">
    <property type="component" value="Chromosome"/>
</dbReference>
<dbReference type="EMBL" id="CP020559">
    <property type="protein sequence ID" value="ARE86903.1"/>
    <property type="molecule type" value="Genomic_DNA"/>
</dbReference>
<reference evidence="2 3" key="1">
    <citation type="submission" date="2017-03" db="EMBL/GenBank/DDBJ databases">
        <title>Complete sequence of Clostridium formicaceticum DSM 92.</title>
        <authorList>
            <person name="Poehlein A."/>
            <person name="Karl M."/>
            <person name="Bengelsdorf F.R."/>
            <person name="Duerre P."/>
            <person name="Daniel R."/>
        </authorList>
    </citation>
    <scope>NUCLEOTIDE SEQUENCE [LARGE SCALE GENOMIC DNA]</scope>
    <source>
        <strain evidence="2 3">DSM 92</strain>
    </source>
</reference>
<dbReference type="Pfam" id="PF08905">
    <property type="entry name" value="DUF1850"/>
    <property type="match status" value="1"/>
</dbReference>
<protein>
    <recommendedName>
        <fullName evidence="4">DUF1850 domain-containing protein</fullName>
    </recommendedName>
</protein>
<dbReference type="InterPro" id="IPR015001">
    <property type="entry name" value="DUF1850"/>
</dbReference>
<keyword evidence="1" id="KW-0812">Transmembrane</keyword>
<proteinExistence type="predicted"/>
<evidence type="ECO:0000256" key="1">
    <source>
        <dbReference type="SAM" id="Phobius"/>
    </source>
</evidence>
<sequence length="180" mass="20558">MMKLLTNQVGNGYRRFRYPTLLIFSGFILSLLLTYLAWPVYGIEISTNHVALKTFIIPCDSEIYIDYTHSVEKTSVRDVFEIGRNHHFLLIRTEYSSFGAGLPTDNFGEFKVVDGIFINSGINQELSNISLRVGRIANHSLVLEDGRHIYLKDYAEGGSLVIIKPVKTTRFQAFFIQKED</sequence>
<dbReference type="AlphaFoldDB" id="A0AAC9RKX4"/>
<evidence type="ECO:0008006" key="4">
    <source>
        <dbReference type="Google" id="ProtNLM"/>
    </source>
</evidence>
<name>A0AAC9RKX4_9CLOT</name>
<keyword evidence="1" id="KW-1133">Transmembrane helix</keyword>
<accession>A0AAC9RKX4</accession>